<feature type="domain" description="Guanylate kinase-like" evidence="4">
    <location>
        <begin position="9"/>
        <end position="67"/>
    </location>
</feature>
<dbReference type="InterPro" id="IPR008144">
    <property type="entry name" value="Guanylate_kin-like_dom"/>
</dbReference>
<proteinExistence type="inferred from homology"/>
<sequence>MSQGRPLDRRPIIISGPAGIGKVSHTTRGPRPGEVESIAYFFINGDTFSALASQDLLVEYTTFNGHH</sequence>
<comment type="similarity">
    <text evidence="1">Belongs to the guanylate kinase family.</text>
</comment>
<organism evidence="5 6">
    <name type="scientific">Trichophyton soudanense CBS 452.61</name>
    <dbReference type="NCBI Taxonomy" id="1215331"/>
    <lineage>
        <taxon>Eukaryota</taxon>
        <taxon>Fungi</taxon>
        <taxon>Dikarya</taxon>
        <taxon>Ascomycota</taxon>
        <taxon>Pezizomycotina</taxon>
        <taxon>Eurotiomycetes</taxon>
        <taxon>Eurotiomycetidae</taxon>
        <taxon>Onygenales</taxon>
        <taxon>Arthrodermataceae</taxon>
        <taxon>Trichophyton</taxon>
    </lineage>
</organism>
<dbReference type="PROSITE" id="PS50052">
    <property type="entry name" value="GUANYLATE_KINASE_2"/>
    <property type="match status" value="1"/>
</dbReference>
<keyword evidence="6" id="KW-1185">Reference proteome</keyword>
<accession>A0A022XR48</accession>
<name>A0A022XR48_TRISD</name>
<dbReference type="PANTHER" id="PTHR23117">
    <property type="entry name" value="GUANYLATE KINASE-RELATED"/>
    <property type="match status" value="1"/>
</dbReference>
<protein>
    <recommendedName>
        <fullName evidence="4">Guanylate kinase-like domain-containing protein</fullName>
    </recommendedName>
</protein>
<evidence type="ECO:0000256" key="2">
    <source>
        <dbReference type="ARBA" id="ARBA00022679"/>
    </source>
</evidence>
<dbReference type="InterPro" id="IPR027417">
    <property type="entry name" value="P-loop_NTPase"/>
</dbReference>
<dbReference type="InterPro" id="IPR008145">
    <property type="entry name" value="GK/Ca_channel_bsu"/>
</dbReference>
<dbReference type="AlphaFoldDB" id="A0A022XR48"/>
<evidence type="ECO:0000313" key="5">
    <source>
        <dbReference type="EMBL" id="EZF73200.1"/>
    </source>
</evidence>
<dbReference type="Proteomes" id="UP000023623">
    <property type="component" value="Unassembled WGS sequence"/>
</dbReference>
<dbReference type="Pfam" id="PF00625">
    <property type="entry name" value="Guanylate_kin"/>
    <property type="match status" value="1"/>
</dbReference>
<dbReference type="Gene3D" id="3.40.50.300">
    <property type="entry name" value="P-loop containing nucleotide triphosphate hydrolases"/>
    <property type="match status" value="1"/>
</dbReference>
<evidence type="ECO:0000256" key="1">
    <source>
        <dbReference type="ARBA" id="ARBA00005790"/>
    </source>
</evidence>
<keyword evidence="3" id="KW-0418">Kinase</keyword>
<gene>
    <name evidence="5" type="ORF">H105_04876</name>
</gene>
<keyword evidence="2" id="KW-0808">Transferase</keyword>
<evidence type="ECO:0000313" key="6">
    <source>
        <dbReference type="Proteomes" id="UP000023623"/>
    </source>
</evidence>
<reference evidence="5 6" key="1">
    <citation type="submission" date="2014-02" db="EMBL/GenBank/DDBJ databases">
        <title>The Genome Sequence of Trichophyton rubrum (morphotype soudanense) CBS 452.61.</title>
        <authorList>
            <consortium name="The Broad Institute Genomics Platform"/>
            <person name="Cuomo C.A."/>
            <person name="White T.C."/>
            <person name="Graser Y."/>
            <person name="Martinez-Rossi N."/>
            <person name="Heitman J."/>
            <person name="Young S.K."/>
            <person name="Zeng Q."/>
            <person name="Gargeya S."/>
            <person name="Abouelleil A."/>
            <person name="Alvarado L."/>
            <person name="Chapman S.B."/>
            <person name="Gainer-Dewar J."/>
            <person name="Goldberg J."/>
            <person name="Griggs A."/>
            <person name="Gujja S."/>
            <person name="Hansen M."/>
            <person name="Howarth C."/>
            <person name="Imamovic A."/>
            <person name="Larimer J."/>
            <person name="Martinez D."/>
            <person name="Murphy C."/>
            <person name="Pearson M.D."/>
            <person name="Persinoti G."/>
            <person name="Poon T."/>
            <person name="Priest M."/>
            <person name="Roberts A.D."/>
            <person name="Saif S."/>
            <person name="Shea T.D."/>
            <person name="Sykes S.N."/>
            <person name="Wortman J."/>
            <person name="Nusbaum C."/>
            <person name="Birren B."/>
        </authorList>
    </citation>
    <scope>NUCLEOTIDE SEQUENCE [LARGE SCALE GENOMIC DNA]</scope>
    <source>
        <strain evidence="5 6">CBS 452.61</strain>
    </source>
</reference>
<dbReference type="PANTHER" id="PTHR23117:SF13">
    <property type="entry name" value="GUANYLATE KINASE"/>
    <property type="match status" value="1"/>
</dbReference>
<dbReference type="GO" id="GO:0005829">
    <property type="term" value="C:cytosol"/>
    <property type="evidence" value="ECO:0007669"/>
    <property type="project" value="TreeGrafter"/>
</dbReference>
<evidence type="ECO:0000259" key="4">
    <source>
        <dbReference type="PROSITE" id="PS50052"/>
    </source>
</evidence>
<dbReference type="EMBL" id="KK208861">
    <property type="protein sequence ID" value="EZF73200.1"/>
    <property type="molecule type" value="Genomic_DNA"/>
</dbReference>
<dbReference type="GO" id="GO:0004385">
    <property type="term" value="F:GMP kinase activity"/>
    <property type="evidence" value="ECO:0007669"/>
    <property type="project" value="TreeGrafter"/>
</dbReference>
<evidence type="ECO:0000256" key="3">
    <source>
        <dbReference type="ARBA" id="ARBA00022777"/>
    </source>
</evidence>
<dbReference type="HOGENOM" id="CLU_2814267_0_0_1"/>
<dbReference type="SUPFAM" id="SSF52540">
    <property type="entry name" value="P-loop containing nucleoside triphosphate hydrolases"/>
    <property type="match status" value="1"/>
</dbReference>